<dbReference type="EMBL" id="JACIED010000001">
    <property type="protein sequence ID" value="MBB4005922.1"/>
    <property type="molecule type" value="Genomic_DNA"/>
</dbReference>
<evidence type="ECO:0000313" key="7">
    <source>
        <dbReference type="EMBL" id="OLP48954.1"/>
    </source>
</evidence>
<dbReference type="EMBL" id="MKIN01000022">
    <property type="protein sequence ID" value="OLP48954.1"/>
    <property type="molecule type" value="Genomic_DNA"/>
</dbReference>
<dbReference type="Proteomes" id="UP000544107">
    <property type="component" value="Unassembled WGS sequence"/>
</dbReference>
<dbReference type="PROSITE" id="PS50931">
    <property type="entry name" value="HTH_LYSR"/>
    <property type="match status" value="1"/>
</dbReference>
<dbReference type="InterPro" id="IPR036390">
    <property type="entry name" value="WH_DNA-bd_sf"/>
</dbReference>
<dbReference type="PRINTS" id="PR00039">
    <property type="entry name" value="HTHLYSR"/>
</dbReference>
<dbReference type="PANTHER" id="PTHR30537:SF79">
    <property type="entry name" value="TRANSCRIPTIONAL REGULATOR-RELATED"/>
    <property type="match status" value="1"/>
</dbReference>
<evidence type="ECO:0000313" key="9">
    <source>
        <dbReference type="Proteomes" id="UP000544107"/>
    </source>
</evidence>
<comment type="caution">
    <text evidence="7">The sequence shown here is derived from an EMBL/GenBank/DDBJ whole genome shotgun (WGS) entry which is preliminary data.</text>
</comment>
<organism evidence="7 8">
    <name type="scientific">Allorhizobium taibaishanense</name>
    <dbReference type="NCBI Taxonomy" id="887144"/>
    <lineage>
        <taxon>Bacteria</taxon>
        <taxon>Pseudomonadati</taxon>
        <taxon>Pseudomonadota</taxon>
        <taxon>Alphaproteobacteria</taxon>
        <taxon>Hyphomicrobiales</taxon>
        <taxon>Rhizobiaceae</taxon>
        <taxon>Rhizobium/Agrobacterium group</taxon>
        <taxon>Allorhizobium</taxon>
    </lineage>
</organism>
<dbReference type="SUPFAM" id="SSF53850">
    <property type="entry name" value="Periplasmic binding protein-like II"/>
    <property type="match status" value="1"/>
</dbReference>
<name>A0A1Q9A2Z1_9HYPH</name>
<dbReference type="Gene3D" id="3.40.190.10">
    <property type="entry name" value="Periplasmic binding protein-like II"/>
    <property type="match status" value="2"/>
</dbReference>
<sequence length="289" mass="31243">MKLPPLTALRAFEAAARLESFARAADELGTTAAAVSQHVRALEDWLGQPLFERRPRGVTLNGDGRTFGAEVSSGLGLIATAAARLKAASKHETVTLACLPSVVTHWLGPRLPGFRQLYPEVQVTISYAAAQAVRAQDIQADLLLCHGVKPHPGARKILSGETQAAASPAFLALKGPFQHPADLLQADLLHDETVDGWRRWFETAGLRGTVKPGPIFADFTLLRSSLLAGLGVGLCPIALIEEDLAEGRLQLLFDHGSDLDRAYWLVERQLLSPAATLMRDWLIREAEGL</sequence>
<accession>A0A1Q9A2Z1</accession>
<dbReference type="GO" id="GO:0006351">
    <property type="term" value="P:DNA-templated transcription"/>
    <property type="evidence" value="ECO:0007669"/>
    <property type="project" value="TreeGrafter"/>
</dbReference>
<dbReference type="OrthoDB" id="9807765at2"/>
<dbReference type="InterPro" id="IPR005119">
    <property type="entry name" value="LysR_subst-bd"/>
</dbReference>
<reference evidence="6 9" key="2">
    <citation type="submission" date="2020-08" db="EMBL/GenBank/DDBJ databases">
        <title>Genomic Encyclopedia of Type Strains, Phase IV (KMG-IV): sequencing the most valuable type-strain genomes for metagenomic binning, comparative biology and taxonomic classification.</title>
        <authorList>
            <person name="Goeker M."/>
        </authorList>
    </citation>
    <scope>NUCLEOTIDE SEQUENCE [LARGE SCALE GENOMIC DNA]</scope>
    <source>
        <strain evidence="6 9">DSM 100021</strain>
    </source>
</reference>
<dbReference type="RefSeq" id="WP_075614745.1">
    <property type="nucleotide sequence ID" value="NZ_JACIED010000001.1"/>
</dbReference>
<keyword evidence="2" id="KW-0805">Transcription regulation</keyword>
<evidence type="ECO:0000259" key="5">
    <source>
        <dbReference type="PROSITE" id="PS50931"/>
    </source>
</evidence>
<keyword evidence="8" id="KW-1185">Reference proteome</keyword>
<evidence type="ECO:0000256" key="3">
    <source>
        <dbReference type="ARBA" id="ARBA00023125"/>
    </source>
</evidence>
<dbReference type="PANTHER" id="PTHR30537">
    <property type="entry name" value="HTH-TYPE TRANSCRIPTIONAL REGULATOR"/>
    <property type="match status" value="1"/>
</dbReference>
<dbReference type="Pfam" id="PF00126">
    <property type="entry name" value="HTH_1"/>
    <property type="match status" value="1"/>
</dbReference>
<dbReference type="GO" id="GO:0003700">
    <property type="term" value="F:DNA-binding transcription factor activity"/>
    <property type="evidence" value="ECO:0007669"/>
    <property type="project" value="InterPro"/>
</dbReference>
<dbReference type="AlphaFoldDB" id="A0A1Q9A2Z1"/>
<keyword evidence="3" id="KW-0238">DNA-binding</keyword>
<reference evidence="7 8" key="1">
    <citation type="submission" date="2016-09" db="EMBL/GenBank/DDBJ databases">
        <title>Rhizobium oryziradicis sp. nov., isolated from the root of rice.</title>
        <authorList>
            <person name="Zhao J."/>
            <person name="Zhang X."/>
        </authorList>
    </citation>
    <scope>NUCLEOTIDE SEQUENCE [LARGE SCALE GENOMIC DNA]</scope>
    <source>
        <strain evidence="7 8">14971</strain>
    </source>
</reference>
<evidence type="ECO:0000256" key="1">
    <source>
        <dbReference type="ARBA" id="ARBA00009437"/>
    </source>
</evidence>
<proteinExistence type="inferred from homology"/>
<comment type="similarity">
    <text evidence="1">Belongs to the LysR transcriptional regulatory family.</text>
</comment>
<evidence type="ECO:0000313" key="8">
    <source>
        <dbReference type="Proteomes" id="UP000185598"/>
    </source>
</evidence>
<dbReference type="InterPro" id="IPR058163">
    <property type="entry name" value="LysR-type_TF_proteobact-type"/>
</dbReference>
<gene>
    <name evidence="7" type="ORF">BJF91_17690</name>
    <name evidence="6" type="ORF">GGQ71_000158</name>
</gene>
<dbReference type="InterPro" id="IPR036388">
    <property type="entry name" value="WH-like_DNA-bd_sf"/>
</dbReference>
<feature type="domain" description="HTH lysR-type" evidence="5">
    <location>
        <begin position="4"/>
        <end position="61"/>
    </location>
</feature>
<evidence type="ECO:0000256" key="2">
    <source>
        <dbReference type="ARBA" id="ARBA00023015"/>
    </source>
</evidence>
<evidence type="ECO:0000313" key="6">
    <source>
        <dbReference type="EMBL" id="MBB4005922.1"/>
    </source>
</evidence>
<dbReference type="SUPFAM" id="SSF46785">
    <property type="entry name" value="Winged helix' DNA-binding domain"/>
    <property type="match status" value="1"/>
</dbReference>
<dbReference type="GO" id="GO:0043565">
    <property type="term" value="F:sequence-specific DNA binding"/>
    <property type="evidence" value="ECO:0007669"/>
    <property type="project" value="TreeGrafter"/>
</dbReference>
<dbReference type="InterPro" id="IPR000847">
    <property type="entry name" value="LysR_HTH_N"/>
</dbReference>
<keyword evidence="4" id="KW-0804">Transcription</keyword>
<protein>
    <submittedName>
        <fullName evidence="6">LysR family glycine cleavage system transcriptional activator</fullName>
    </submittedName>
    <submittedName>
        <fullName evidence="7">Transcriptional regulator</fullName>
    </submittedName>
</protein>
<dbReference type="Proteomes" id="UP000185598">
    <property type="component" value="Unassembled WGS sequence"/>
</dbReference>
<dbReference type="Pfam" id="PF03466">
    <property type="entry name" value="LysR_substrate"/>
    <property type="match status" value="1"/>
</dbReference>
<evidence type="ECO:0000256" key="4">
    <source>
        <dbReference type="ARBA" id="ARBA00023163"/>
    </source>
</evidence>
<dbReference type="STRING" id="887144.BJF91_17690"/>
<dbReference type="Gene3D" id="1.10.10.10">
    <property type="entry name" value="Winged helix-like DNA-binding domain superfamily/Winged helix DNA-binding domain"/>
    <property type="match status" value="1"/>
</dbReference>